<dbReference type="InterPro" id="IPR036250">
    <property type="entry name" value="AcylCo_DH-like_C"/>
</dbReference>
<feature type="domain" description="Acyl-CoA dehydrogenase/oxidase N-terminal" evidence="9">
    <location>
        <begin position="6"/>
        <end position="116"/>
    </location>
</feature>
<keyword evidence="5 6" id="KW-0560">Oxidoreductase</keyword>
<dbReference type="Gene3D" id="2.40.110.10">
    <property type="entry name" value="Butyryl-CoA Dehydrogenase, subunit A, domain 2"/>
    <property type="match status" value="1"/>
</dbReference>
<evidence type="ECO:0000256" key="1">
    <source>
        <dbReference type="ARBA" id="ARBA00001974"/>
    </source>
</evidence>
<dbReference type="PROSITE" id="PS00072">
    <property type="entry name" value="ACYL_COA_DH_1"/>
    <property type="match status" value="1"/>
</dbReference>
<keyword evidence="3 6" id="KW-0285">Flavoprotein</keyword>
<dbReference type="PIRSF" id="PIRSF016578">
    <property type="entry name" value="HsaA"/>
    <property type="match status" value="1"/>
</dbReference>
<dbReference type="PANTHER" id="PTHR43884">
    <property type="entry name" value="ACYL-COA DEHYDROGENASE"/>
    <property type="match status" value="1"/>
</dbReference>
<organism evidence="10 11">
    <name type="scientific">Halomarina salina</name>
    <dbReference type="NCBI Taxonomy" id="1872699"/>
    <lineage>
        <taxon>Archaea</taxon>
        <taxon>Methanobacteriati</taxon>
        <taxon>Methanobacteriota</taxon>
        <taxon>Stenosarchaea group</taxon>
        <taxon>Halobacteria</taxon>
        <taxon>Halobacteriales</taxon>
        <taxon>Natronomonadaceae</taxon>
        <taxon>Halomarina</taxon>
    </lineage>
</organism>
<evidence type="ECO:0000256" key="5">
    <source>
        <dbReference type="ARBA" id="ARBA00023002"/>
    </source>
</evidence>
<dbReference type="Gene3D" id="1.20.140.10">
    <property type="entry name" value="Butyryl-CoA Dehydrogenase, subunit A, domain 3"/>
    <property type="match status" value="1"/>
</dbReference>
<dbReference type="Gene3D" id="1.10.540.10">
    <property type="entry name" value="Acyl-CoA dehydrogenase/oxidase, N-terminal domain"/>
    <property type="match status" value="1"/>
</dbReference>
<dbReference type="SUPFAM" id="SSF56645">
    <property type="entry name" value="Acyl-CoA dehydrogenase NM domain-like"/>
    <property type="match status" value="1"/>
</dbReference>
<evidence type="ECO:0000313" key="10">
    <source>
        <dbReference type="EMBL" id="MFC5970511.1"/>
    </source>
</evidence>
<keyword evidence="11" id="KW-1185">Reference proteome</keyword>
<feature type="domain" description="Acyl-CoA dehydrogenase/oxidase C-terminal" evidence="7">
    <location>
        <begin position="247"/>
        <end position="379"/>
    </location>
</feature>
<dbReference type="FunFam" id="1.20.140.10:FF:000001">
    <property type="entry name" value="Acyl-CoA dehydrogenase"/>
    <property type="match status" value="1"/>
</dbReference>
<dbReference type="PANTHER" id="PTHR43884:SF12">
    <property type="entry name" value="ISOVALERYL-COA DEHYDROGENASE, MITOCHONDRIAL-RELATED"/>
    <property type="match status" value="1"/>
</dbReference>
<evidence type="ECO:0000259" key="8">
    <source>
        <dbReference type="Pfam" id="PF02770"/>
    </source>
</evidence>
<accession>A0ABD5RIU8</accession>
<dbReference type="SUPFAM" id="SSF47203">
    <property type="entry name" value="Acyl-CoA dehydrogenase C-terminal domain-like"/>
    <property type="match status" value="1"/>
</dbReference>
<comment type="caution">
    <text evidence="10">The sequence shown here is derived from an EMBL/GenBank/DDBJ whole genome shotgun (WGS) entry which is preliminary data.</text>
</comment>
<dbReference type="InterPro" id="IPR013786">
    <property type="entry name" value="AcylCoA_DH/ox_N"/>
</dbReference>
<dbReference type="AlphaFoldDB" id="A0ABD5RIU8"/>
<dbReference type="EC" id="1.-.-.-" evidence="10"/>
<name>A0ABD5RIU8_9EURY</name>
<evidence type="ECO:0000259" key="7">
    <source>
        <dbReference type="Pfam" id="PF00441"/>
    </source>
</evidence>
<dbReference type="Pfam" id="PF02770">
    <property type="entry name" value="Acyl-CoA_dh_M"/>
    <property type="match status" value="1"/>
</dbReference>
<dbReference type="InterPro" id="IPR046373">
    <property type="entry name" value="Acyl-CoA_Oxase/DH_mid-dom_sf"/>
</dbReference>
<dbReference type="Pfam" id="PF02771">
    <property type="entry name" value="Acyl-CoA_dh_N"/>
    <property type="match status" value="1"/>
</dbReference>
<dbReference type="PROSITE" id="PS00073">
    <property type="entry name" value="ACYL_COA_DH_2"/>
    <property type="match status" value="1"/>
</dbReference>
<dbReference type="InterPro" id="IPR009100">
    <property type="entry name" value="AcylCoA_DH/oxidase_NM_dom_sf"/>
</dbReference>
<dbReference type="Pfam" id="PF00441">
    <property type="entry name" value="Acyl-CoA_dh_1"/>
    <property type="match status" value="1"/>
</dbReference>
<dbReference type="InterPro" id="IPR006091">
    <property type="entry name" value="Acyl-CoA_Oxase/DH_mid-dom"/>
</dbReference>
<dbReference type="InterPro" id="IPR006089">
    <property type="entry name" value="Acyl-CoA_DH_CS"/>
</dbReference>
<dbReference type="GO" id="GO:0016627">
    <property type="term" value="F:oxidoreductase activity, acting on the CH-CH group of donors"/>
    <property type="evidence" value="ECO:0007669"/>
    <property type="project" value="UniProtKB-ARBA"/>
</dbReference>
<evidence type="ECO:0000256" key="3">
    <source>
        <dbReference type="ARBA" id="ARBA00022630"/>
    </source>
</evidence>
<evidence type="ECO:0000259" key="9">
    <source>
        <dbReference type="Pfam" id="PF02771"/>
    </source>
</evidence>
<reference evidence="10 11" key="1">
    <citation type="journal article" date="2019" name="Int. J. Syst. Evol. Microbiol.">
        <title>The Global Catalogue of Microorganisms (GCM) 10K type strain sequencing project: providing services to taxonomists for standard genome sequencing and annotation.</title>
        <authorList>
            <consortium name="The Broad Institute Genomics Platform"/>
            <consortium name="The Broad Institute Genome Sequencing Center for Infectious Disease"/>
            <person name="Wu L."/>
            <person name="Ma J."/>
        </authorList>
    </citation>
    <scope>NUCLEOTIDE SEQUENCE [LARGE SCALE GENOMIC DNA]</scope>
    <source>
        <strain evidence="10 11">CGMCC 1.12543</strain>
    </source>
</reference>
<proteinExistence type="inferred from homology"/>
<dbReference type="EMBL" id="JBHSQH010000001">
    <property type="protein sequence ID" value="MFC5970511.1"/>
    <property type="molecule type" value="Genomic_DNA"/>
</dbReference>
<dbReference type="InterPro" id="IPR037069">
    <property type="entry name" value="AcylCoA_DH/ox_N_sf"/>
</dbReference>
<sequence length="382" mass="40732">MPFRLTADQRELRDELREFATEEIAPVASTLDHAGTYPGGVLGALADRGVTGLTVDEQYGGRGEGFVELAVVVEELSAAMMSVGAALSLHLGVAETIERFGSEALREEFLPAMADFETVGALGVTEANAGSDKAAMETRAERASGDADGDEWHLTGHKQWVTNVAEADVVLLYAKTGPESEAPENVSAFLVPTDALDIDHEWDAIGGDSVPTARVEFEYLAVPDDRMVGEEGRALVQRGDLRGGVNLPARAVGIARAALDDAVAYATEREQFGQAIGEFQGVEWRLAKMAERVETARLLTLRAADEADRGAETASAKTSMAKVHATEAAVENASDAMDVHGGVGFTSEYPVERYFRDAKLLTVAGGPNDVHRNTVARSLRSD</sequence>
<protein>
    <submittedName>
        <fullName evidence="10">Acyl-CoA dehydrogenase family protein</fullName>
        <ecNumber evidence="10">1.-.-.-</ecNumber>
    </submittedName>
</protein>
<evidence type="ECO:0000256" key="2">
    <source>
        <dbReference type="ARBA" id="ARBA00009347"/>
    </source>
</evidence>
<dbReference type="InterPro" id="IPR009075">
    <property type="entry name" value="AcylCo_DH/oxidase_C"/>
</dbReference>
<evidence type="ECO:0000256" key="6">
    <source>
        <dbReference type="RuleBase" id="RU362125"/>
    </source>
</evidence>
<dbReference type="RefSeq" id="WP_247419811.1">
    <property type="nucleotide sequence ID" value="NZ_JALLGW010000002.1"/>
</dbReference>
<dbReference type="Proteomes" id="UP001596099">
    <property type="component" value="Unassembled WGS sequence"/>
</dbReference>
<evidence type="ECO:0000256" key="4">
    <source>
        <dbReference type="ARBA" id="ARBA00022827"/>
    </source>
</evidence>
<feature type="domain" description="Acyl-CoA oxidase/dehydrogenase middle" evidence="8">
    <location>
        <begin position="121"/>
        <end position="218"/>
    </location>
</feature>
<gene>
    <name evidence="10" type="ORF">ACFPYI_04130</name>
</gene>
<comment type="similarity">
    <text evidence="2 6">Belongs to the acyl-CoA dehydrogenase family.</text>
</comment>
<keyword evidence="4 6" id="KW-0274">FAD</keyword>
<comment type="cofactor">
    <cofactor evidence="1 6">
        <name>FAD</name>
        <dbReference type="ChEBI" id="CHEBI:57692"/>
    </cofactor>
</comment>
<evidence type="ECO:0000313" key="11">
    <source>
        <dbReference type="Proteomes" id="UP001596099"/>
    </source>
</evidence>